<dbReference type="AlphaFoldDB" id="A0A084IIR7"/>
<evidence type="ECO:0000256" key="3">
    <source>
        <dbReference type="ARBA" id="ARBA00022806"/>
    </source>
</evidence>
<sequence length="963" mass="110216">MTITAYHAKYYAYDLTRQAPPGAADQLSMSLFDASVDLNPHQIEAAMFALQSPLSEGVVLADEVGLGKTIEAGIVLCQRWAERRRRLLVICPAAIRKQWATELQEKFNLPAVVMDSRSYKQCQQQGQPRPFEQSAVVLVSYHYAARMQDDLRMVPWDLVVIDEAHKLRNAYRPSNKVGQAIRWATEGRRKLLLTATPLQNSLMELYGLASLIDDYIFGDPNAFRAEYVNAGGDLAGLRQRLAGFCKRTLRQDVLEYVRYTERRALTQPFRPTDAEQKLYDRISEFLQKENTYAIPDRQRHLIVLILRKLMASSSHAIAGTLEKLRDRLVDLRDTEQLELDWSSELVESEEMETELLDEWLPSEVAGETDDEGSGNRPEPKKLRDEIDEIDSLAEAARAIGVDAKSRALLTALGVGFKEMARMGAREKALIFTESRRTQDYLKDYLEHNGYAGQVLLFNGTNAGPEAKGIYENWVSRNQDNGRATGSRAIDARLALVEHFRDNAQIMIATEAAAEGINLQFCSLVINYDLPWNPQRIEQRIGRCHRYGQQHDVIVVNFLNERNEADQRVHELLTEKFNLFNGLFGASDEVLGQIESGVDFEKRILTIYQQCRTADEIETAFRQLQEELDEQIRNRIERTRRTLLEHFDEDVHARLRLQLEDAEAQLDRVGQRFWQVTSHVLDGQACFDDANLAFDLKEPPVPGVPTGRYHLISKTRSGEQGESPDYGYYLYRLSHPLGEHVIETAKSEPTPAADLRFDITAHAGRIALVEALKGKAGWLTLARLTIESFETEEYLLFSGIDDDGRSLDNETCAKLFNVAAENRGPIDPPGEVEQRLAAELAQHQRATANRSLESNNQHFNAARERLEQWAEDKMLATEKTLKDTKEQIKALRRQARQAETLEEQHHIQESLKQLEQRQRKQRRDIFKVEDEIEDQRDRLIAALEKRLARDQHRERLFTLRWSVA</sequence>
<dbReference type="SMART" id="SM00487">
    <property type="entry name" value="DEXDc"/>
    <property type="match status" value="1"/>
</dbReference>
<feature type="region of interest" description="Disordered" evidence="6">
    <location>
        <begin position="359"/>
        <end position="383"/>
    </location>
</feature>
<evidence type="ECO:0000313" key="10">
    <source>
        <dbReference type="Proteomes" id="UP000028302"/>
    </source>
</evidence>
<name>A0A084IIR7_SALHC</name>
<dbReference type="InterPro" id="IPR038718">
    <property type="entry name" value="SNF2-like_sf"/>
</dbReference>
<dbReference type="InterPro" id="IPR057342">
    <property type="entry name" value="DEXDc_RapA"/>
</dbReference>
<keyword evidence="2" id="KW-0378">Hydrolase</keyword>
<dbReference type="GO" id="GO:0004386">
    <property type="term" value="F:helicase activity"/>
    <property type="evidence" value="ECO:0007669"/>
    <property type="project" value="UniProtKB-KW"/>
</dbReference>
<protein>
    <submittedName>
        <fullName evidence="9">Helicase</fullName>
    </submittedName>
</protein>
<dbReference type="Pfam" id="PF00271">
    <property type="entry name" value="Helicase_C"/>
    <property type="match status" value="1"/>
</dbReference>
<feature type="coiled-coil region" evidence="5">
    <location>
        <begin position="613"/>
        <end position="671"/>
    </location>
</feature>
<dbReference type="GO" id="GO:0016787">
    <property type="term" value="F:hydrolase activity"/>
    <property type="evidence" value="ECO:0007669"/>
    <property type="project" value="UniProtKB-KW"/>
</dbReference>
<dbReference type="PROSITE" id="PS51194">
    <property type="entry name" value="HELICASE_CTER"/>
    <property type="match status" value="1"/>
</dbReference>
<proteinExistence type="predicted"/>
<dbReference type="PANTHER" id="PTHR10799">
    <property type="entry name" value="SNF2/RAD54 HELICASE FAMILY"/>
    <property type="match status" value="1"/>
</dbReference>
<evidence type="ECO:0000256" key="4">
    <source>
        <dbReference type="ARBA" id="ARBA00022840"/>
    </source>
</evidence>
<dbReference type="InterPro" id="IPR014001">
    <property type="entry name" value="Helicase_ATP-bd"/>
</dbReference>
<dbReference type="OrthoDB" id="9814088at2"/>
<reference evidence="9 10" key="1">
    <citation type="submission" date="2013-03" db="EMBL/GenBank/DDBJ databases">
        <title>Salinisphaera hydrothermalis C41B8 Genome Sequencing.</title>
        <authorList>
            <person name="Li C."/>
            <person name="Lai Q."/>
            <person name="Shao Z."/>
        </authorList>
    </citation>
    <scope>NUCLEOTIDE SEQUENCE [LARGE SCALE GENOMIC DNA]</scope>
    <source>
        <strain evidence="9 10">C41B8</strain>
    </source>
</reference>
<dbReference type="Proteomes" id="UP000028302">
    <property type="component" value="Unassembled WGS sequence"/>
</dbReference>
<comment type="caution">
    <text evidence="9">The sequence shown here is derived from an EMBL/GenBank/DDBJ whole genome shotgun (WGS) entry which is preliminary data.</text>
</comment>
<accession>A0A084IIR7</accession>
<keyword evidence="10" id="KW-1185">Reference proteome</keyword>
<evidence type="ECO:0000256" key="1">
    <source>
        <dbReference type="ARBA" id="ARBA00022741"/>
    </source>
</evidence>
<dbReference type="InterPro" id="IPR027417">
    <property type="entry name" value="P-loop_NTPase"/>
</dbReference>
<dbReference type="InterPro" id="IPR000330">
    <property type="entry name" value="SNF2_N"/>
</dbReference>
<dbReference type="eggNOG" id="COG0553">
    <property type="taxonomic scope" value="Bacteria"/>
</dbReference>
<evidence type="ECO:0000256" key="5">
    <source>
        <dbReference type="SAM" id="Coils"/>
    </source>
</evidence>
<evidence type="ECO:0000259" key="8">
    <source>
        <dbReference type="PROSITE" id="PS51194"/>
    </source>
</evidence>
<dbReference type="Gene3D" id="3.40.50.300">
    <property type="entry name" value="P-loop containing nucleotide triphosphate hydrolases"/>
    <property type="match status" value="1"/>
</dbReference>
<dbReference type="EMBL" id="APNK01000026">
    <property type="protein sequence ID" value="KEZ76601.1"/>
    <property type="molecule type" value="Genomic_DNA"/>
</dbReference>
<dbReference type="SUPFAM" id="SSF52540">
    <property type="entry name" value="P-loop containing nucleoside triphosphate hydrolases"/>
    <property type="match status" value="2"/>
</dbReference>
<dbReference type="GO" id="GO:0005524">
    <property type="term" value="F:ATP binding"/>
    <property type="evidence" value="ECO:0007669"/>
    <property type="project" value="UniProtKB-KW"/>
</dbReference>
<evidence type="ECO:0000256" key="6">
    <source>
        <dbReference type="SAM" id="MobiDB-lite"/>
    </source>
</evidence>
<feature type="coiled-coil region" evidence="5">
    <location>
        <begin position="873"/>
        <end position="930"/>
    </location>
</feature>
<dbReference type="RefSeq" id="WP_037339632.1">
    <property type="nucleotide sequence ID" value="NZ_APNK01000026.1"/>
</dbReference>
<dbReference type="Gene3D" id="3.40.50.10810">
    <property type="entry name" value="Tandem AAA-ATPase domain"/>
    <property type="match status" value="1"/>
</dbReference>
<keyword evidence="1" id="KW-0547">Nucleotide-binding</keyword>
<dbReference type="SMART" id="SM00490">
    <property type="entry name" value="HELICc"/>
    <property type="match status" value="1"/>
</dbReference>
<keyword evidence="5" id="KW-0175">Coiled coil</keyword>
<dbReference type="InterPro" id="IPR049730">
    <property type="entry name" value="SNF2/RAD54-like_C"/>
</dbReference>
<gene>
    <name evidence="9" type="ORF">C41B8_14335</name>
</gene>
<keyword evidence="3 9" id="KW-0347">Helicase</keyword>
<dbReference type="PATRIC" id="fig|1304275.5.peg.2931"/>
<evidence type="ECO:0000313" key="9">
    <source>
        <dbReference type="EMBL" id="KEZ76601.1"/>
    </source>
</evidence>
<dbReference type="Pfam" id="PF00176">
    <property type="entry name" value="SNF2-rel_dom"/>
    <property type="match status" value="1"/>
</dbReference>
<dbReference type="PROSITE" id="PS51192">
    <property type="entry name" value="HELICASE_ATP_BIND_1"/>
    <property type="match status" value="1"/>
</dbReference>
<evidence type="ECO:0000256" key="2">
    <source>
        <dbReference type="ARBA" id="ARBA00022801"/>
    </source>
</evidence>
<evidence type="ECO:0000259" key="7">
    <source>
        <dbReference type="PROSITE" id="PS51192"/>
    </source>
</evidence>
<feature type="domain" description="Helicase ATP-binding" evidence="7">
    <location>
        <begin position="49"/>
        <end position="215"/>
    </location>
</feature>
<keyword evidence="4" id="KW-0067">ATP-binding</keyword>
<dbReference type="CDD" id="cd18011">
    <property type="entry name" value="DEXDc_RapA"/>
    <property type="match status" value="1"/>
</dbReference>
<organism evidence="9 10">
    <name type="scientific">Salinisphaera hydrothermalis (strain C41B8)</name>
    <dbReference type="NCBI Taxonomy" id="1304275"/>
    <lineage>
        <taxon>Bacteria</taxon>
        <taxon>Pseudomonadati</taxon>
        <taxon>Pseudomonadota</taxon>
        <taxon>Gammaproteobacteria</taxon>
        <taxon>Salinisphaerales</taxon>
        <taxon>Salinisphaeraceae</taxon>
        <taxon>Salinisphaera</taxon>
    </lineage>
</organism>
<dbReference type="STRING" id="1304275.C41B8_14335"/>
<feature type="domain" description="Helicase C-terminal" evidence="8">
    <location>
        <begin position="408"/>
        <end position="597"/>
    </location>
</feature>
<dbReference type="InterPro" id="IPR001650">
    <property type="entry name" value="Helicase_C-like"/>
</dbReference>
<dbReference type="CDD" id="cd18793">
    <property type="entry name" value="SF2_C_SNF"/>
    <property type="match status" value="1"/>
</dbReference>